<evidence type="ECO:0000259" key="2">
    <source>
        <dbReference type="Pfam" id="PF13485"/>
    </source>
</evidence>
<dbReference type="EMBL" id="DROD01000253">
    <property type="protein sequence ID" value="HHJ52293.1"/>
    <property type="molecule type" value="Genomic_DNA"/>
</dbReference>
<dbReference type="Pfam" id="PF13485">
    <property type="entry name" value="Peptidase_MA_2"/>
    <property type="match status" value="1"/>
</dbReference>
<reference evidence="3" key="1">
    <citation type="journal article" date="2020" name="mSystems">
        <title>Genome- and Community-Level Interaction Insights into Carbon Utilization and Element Cycling Functions of Hydrothermarchaeota in Hydrothermal Sediment.</title>
        <authorList>
            <person name="Zhou Z."/>
            <person name="Liu Y."/>
            <person name="Xu W."/>
            <person name="Pan J."/>
            <person name="Luo Z.H."/>
            <person name="Li M."/>
        </authorList>
    </citation>
    <scope>NUCLEOTIDE SEQUENCE [LARGE SCALE GENOMIC DNA]</scope>
    <source>
        <strain evidence="3">HyVt-527</strain>
    </source>
</reference>
<name>A0A7V5PNE2_CALAY</name>
<keyword evidence="1" id="KW-0812">Transmembrane</keyword>
<gene>
    <name evidence="3" type="ORF">ENJ89_03790</name>
</gene>
<sequence length="316" mass="36525">MKQTAFGKINQLLKSGKIAILTLFIVTCISPVFGSKPTTYRSYGNYVFIYPKPDSILVDKLFETIRIPLQHIERFFGNPPGSRLTIYVTKSDGDFRKYSRYAVPEWSQAVAFPNQRLIVLRLSSAEEIKESPRILLHELVHIILAERIPDWRAPRWLNEGLAQYLSGERLDLQKKIALSNGLSAKKIVPLSAIDSVLSFSAPMARLAYLEALSAVEYFVNRHGEQTLSRLVRNYANNRSLNRAFKQSVGYDFIDFELDWFEDLHKKYRWLVVLNLDNLLWISMGLLAILAIIVIRYRNRKKINSWDEEEDILNQGE</sequence>
<accession>A0A7V5PNE2</accession>
<dbReference type="AlphaFoldDB" id="A0A7V5PNE2"/>
<dbReference type="InterPro" id="IPR039568">
    <property type="entry name" value="Peptidase_MA-like_dom"/>
</dbReference>
<feature type="transmembrane region" description="Helical" evidence="1">
    <location>
        <begin position="278"/>
        <end position="296"/>
    </location>
</feature>
<feature type="domain" description="Peptidase MA-like" evidence="2">
    <location>
        <begin position="78"/>
        <end position="260"/>
    </location>
</feature>
<dbReference type="Proteomes" id="UP000886124">
    <property type="component" value="Unassembled WGS sequence"/>
</dbReference>
<dbReference type="SUPFAM" id="SSF55486">
    <property type="entry name" value="Metalloproteases ('zincins'), catalytic domain"/>
    <property type="match status" value="1"/>
</dbReference>
<keyword evidence="1" id="KW-0472">Membrane</keyword>
<proteinExistence type="predicted"/>
<evidence type="ECO:0000313" key="3">
    <source>
        <dbReference type="EMBL" id="HHJ52293.1"/>
    </source>
</evidence>
<keyword evidence="1" id="KW-1133">Transmembrane helix</keyword>
<evidence type="ECO:0000256" key="1">
    <source>
        <dbReference type="SAM" id="Phobius"/>
    </source>
</evidence>
<comment type="caution">
    <text evidence="3">The sequence shown here is derived from an EMBL/GenBank/DDBJ whole genome shotgun (WGS) entry which is preliminary data.</text>
</comment>
<organism evidence="3">
    <name type="scientific">Caldithrix abyssi</name>
    <dbReference type="NCBI Taxonomy" id="187145"/>
    <lineage>
        <taxon>Bacteria</taxon>
        <taxon>Pseudomonadati</taxon>
        <taxon>Calditrichota</taxon>
        <taxon>Calditrichia</taxon>
        <taxon>Calditrichales</taxon>
        <taxon>Calditrichaceae</taxon>
        <taxon>Caldithrix</taxon>
    </lineage>
</organism>
<protein>
    <recommendedName>
        <fullName evidence="2">Peptidase MA-like domain-containing protein</fullName>
    </recommendedName>
</protein>